<dbReference type="InterPro" id="IPR008775">
    <property type="entry name" value="Phytyl_CoA_dOase-like"/>
</dbReference>
<comment type="similarity">
    <text evidence="3">Belongs to the PhyH family. EctD subfamily.</text>
</comment>
<dbReference type="AlphaFoldDB" id="A0A7U4J6Q4"/>
<dbReference type="Pfam" id="PF05721">
    <property type="entry name" value="PhyH"/>
    <property type="match status" value="1"/>
</dbReference>
<keyword evidence="7" id="KW-0560">Oxidoreductase</keyword>
<gene>
    <name evidence="12" type="ORF">TS85_04680</name>
</gene>
<dbReference type="Gene3D" id="2.60.120.620">
    <property type="entry name" value="q2cbj1_9rhob like domain"/>
    <property type="match status" value="1"/>
</dbReference>
<evidence type="ECO:0000256" key="7">
    <source>
        <dbReference type="ARBA" id="ARBA00023002"/>
    </source>
</evidence>
<keyword evidence="8" id="KW-0408">Iron</keyword>
<sequence>MSDIYPSRRAAQPELLPRHDPVVHADWHPGAPLSREQVEQFDRQGYLVLEQVFTAAEVAALQSETGRLLGNPSALDRDTIITEPGGSEIRSIFEIHAQSAMMARLAADDRLAGVARFLLGDHVYLHQSRLNYKPGFEGKEFYWHSDFETWHAEDGMPRMRALSMSVLLAENTPNNGPLMLIPGSHRVFVTCVGETPDDNYKRSLKKQEVGVPDEISLADLAHDKGIVAPIGQPGTVILFDCNMMHGSNGNITPFPRANAFLVYNAVSNRLQAPFAAATPRPDFIAARDATPLAPVSGALTEQAA</sequence>
<evidence type="ECO:0000256" key="8">
    <source>
        <dbReference type="ARBA" id="ARBA00023004"/>
    </source>
</evidence>
<dbReference type="KEGG" id="sphi:TS85_04680"/>
<evidence type="ECO:0000256" key="5">
    <source>
        <dbReference type="ARBA" id="ARBA00022723"/>
    </source>
</evidence>
<dbReference type="SUPFAM" id="SSF51197">
    <property type="entry name" value="Clavaminate synthase-like"/>
    <property type="match status" value="1"/>
</dbReference>
<evidence type="ECO:0000256" key="4">
    <source>
        <dbReference type="ARBA" id="ARBA00011738"/>
    </source>
</evidence>
<dbReference type="FunFam" id="2.60.120.620:FF:000016">
    <property type="entry name" value="Ectoine hydroxylase"/>
    <property type="match status" value="1"/>
</dbReference>
<keyword evidence="5" id="KW-0479">Metal-binding</keyword>
<dbReference type="GO" id="GO:0016706">
    <property type="term" value="F:2-oxoglutarate-dependent dioxygenase activity"/>
    <property type="evidence" value="ECO:0007669"/>
    <property type="project" value="InterPro"/>
</dbReference>
<evidence type="ECO:0000256" key="10">
    <source>
        <dbReference type="NCBIfam" id="TIGR02408"/>
    </source>
</evidence>
<evidence type="ECO:0000256" key="2">
    <source>
        <dbReference type="ARBA" id="ARBA00004063"/>
    </source>
</evidence>
<accession>A0A7U4J6Q4</accession>
<proteinExistence type="inferred from homology"/>
<comment type="catalytic activity">
    <reaction evidence="9">
        <text>L-ectoine + 2-oxoglutarate + O2 = 5-hydroxyectoine + succinate + CO2</text>
        <dbReference type="Rhea" id="RHEA:45740"/>
        <dbReference type="ChEBI" id="CHEBI:15379"/>
        <dbReference type="ChEBI" id="CHEBI:16526"/>
        <dbReference type="ChEBI" id="CHEBI:16810"/>
        <dbReference type="ChEBI" id="CHEBI:30031"/>
        <dbReference type="ChEBI" id="CHEBI:58515"/>
        <dbReference type="ChEBI" id="CHEBI:85413"/>
        <dbReference type="EC" id="1.14.11.55"/>
    </reaction>
</comment>
<dbReference type="RefSeq" id="WP_044330738.1">
    <property type="nucleotide sequence ID" value="NZ_CP010836.1"/>
</dbReference>
<comment type="cofactor">
    <cofactor evidence="1">
        <name>Fe(2+)</name>
        <dbReference type="ChEBI" id="CHEBI:29033"/>
    </cofactor>
</comment>
<evidence type="ECO:0000256" key="3">
    <source>
        <dbReference type="ARBA" id="ARBA00007851"/>
    </source>
</evidence>
<reference evidence="12 13" key="1">
    <citation type="journal article" date="2015" name="Int. J. Syst. Evol. Microbiol.">
        <title>Sphingomonas hengshuiensis sp. nov., isolated from lake wetland.</title>
        <authorList>
            <person name="Wei S."/>
            <person name="Wang T."/>
            <person name="Liu H."/>
            <person name="Zhang C."/>
            <person name="Guo J."/>
            <person name="Wang Q."/>
            <person name="Liang K."/>
            <person name="Zhang Z."/>
        </authorList>
    </citation>
    <scope>NUCLEOTIDE SEQUENCE [LARGE SCALE GENOMIC DNA]</scope>
    <source>
        <strain evidence="12 13">WHSC-8</strain>
    </source>
</reference>
<dbReference type="EC" id="1.14.11.55" evidence="10"/>
<dbReference type="NCBIfam" id="TIGR02408">
    <property type="entry name" value="ectoine_ThpD"/>
    <property type="match status" value="1"/>
</dbReference>
<dbReference type="OrthoDB" id="9791262at2"/>
<dbReference type="EMBL" id="CP010836">
    <property type="protein sequence ID" value="AJP71251.1"/>
    <property type="molecule type" value="Genomic_DNA"/>
</dbReference>
<dbReference type="PANTHER" id="PTHR20883:SF48">
    <property type="entry name" value="ECTOINE DIOXYGENASE"/>
    <property type="match status" value="1"/>
</dbReference>
<feature type="region of interest" description="Disordered" evidence="11">
    <location>
        <begin position="1"/>
        <end position="21"/>
    </location>
</feature>
<reference evidence="12 13" key="2">
    <citation type="submission" date="2015-02" db="EMBL/GenBank/DDBJ databases">
        <title>The complete genome of Sphingomonas hengshuiensis sp. WHSC-8 isolated from soil of Hengshui Lake.</title>
        <authorList>
            <person name="Wei S."/>
            <person name="Guo J."/>
            <person name="Su C."/>
            <person name="Wu R."/>
            <person name="Zhang Z."/>
            <person name="Liang K."/>
            <person name="Li H."/>
            <person name="Wang T."/>
            <person name="Liu H."/>
            <person name="Zhang C."/>
            <person name="Li Z."/>
            <person name="Wang Q."/>
            <person name="Meng J."/>
        </authorList>
    </citation>
    <scope>NUCLEOTIDE SEQUENCE [LARGE SCALE GENOMIC DNA]</scope>
    <source>
        <strain evidence="12 13">WHSC-8</strain>
    </source>
</reference>
<dbReference type="GO" id="GO:0005506">
    <property type="term" value="F:iron ion binding"/>
    <property type="evidence" value="ECO:0007669"/>
    <property type="project" value="UniProtKB-ARBA"/>
</dbReference>
<dbReference type="Proteomes" id="UP000032300">
    <property type="component" value="Chromosome"/>
</dbReference>
<dbReference type="PANTHER" id="PTHR20883">
    <property type="entry name" value="PHYTANOYL-COA DIOXYGENASE DOMAIN CONTAINING 1"/>
    <property type="match status" value="1"/>
</dbReference>
<evidence type="ECO:0000313" key="13">
    <source>
        <dbReference type="Proteomes" id="UP000032300"/>
    </source>
</evidence>
<evidence type="ECO:0000256" key="6">
    <source>
        <dbReference type="ARBA" id="ARBA00022964"/>
    </source>
</evidence>
<organism evidence="12 13">
    <name type="scientific">Sphingomonas hengshuiensis</name>
    <dbReference type="NCBI Taxonomy" id="1609977"/>
    <lineage>
        <taxon>Bacteria</taxon>
        <taxon>Pseudomonadati</taxon>
        <taxon>Pseudomonadota</taxon>
        <taxon>Alphaproteobacteria</taxon>
        <taxon>Sphingomonadales</taxon>
        <taxon>Sphingomonadaceae</taxon>
        <taxon>Sphingomonas</taxon>
    </lineage>
</organism>
<dbReference type="InterPro" id="IPR012774">
    <property type="entry name" value="EctD"/>
</dbReference>
<evidence type="ECO:0000256" key="1">
    <source>
        <dbReference type="ARBA" id="ARBA00001954"/>
    </source>
</evidence>
<evidence type="ECO:0000256" key="9">
    <source>
        <dbReference type="ARBA" id="ARBA00049228"/>
    </source>
</evidence>
<keyword evidence="13" id="KW-1185">Reference proteome</keyword>
<evidence type="ECO:0000313" key="12">
    <source>
        <dbReference type="EMBL" id="AJP71251.1"/>
    </source>
</evidence>
<name>A0A7U4J6Q4_9SPHN</name>
<protein>
    <recommendedName>
        <fullName evidence="10">Ectoine hydroxylase</fullName>
        <ecNumber evidence="10">1.14.11.55</ecNumber>
    </recommendedName>
</protein>
<comment type="function">
    <text evidence="2">Involved in the biosynthesis of 5-hydroxyectoine, called compatible solute, which helps organisms to survive extreme osmotic stress by acting as a highly soluble organic osmolyte. Catalyzes the 2-oxoglutarate-dependent selective hydroxylation of L-ectoine to yield (4S,5S)-5-hydroxyectoine.</text>
</comment>
<keyword evidence="6" id="KW-0223">Dioxygenase</keyword>
<comment type="subunit">
    <text evidence="4">Homodimer.</text>
</comment>
<evidence type="ECO:0000256" key="11">
    <source>
        <dbReference type="SAM" id="MobiDB-lite"/>
    </source>
</evidence>